<dbReference type="EMBL" id="AEZJ02000006">
    <property type="protein sequence ID" value="EIG95462.1"/>
    <property type="molecule type" value="Genomic_DNA"/>
</dbReference>
<evidence type="ECO:0000313" key="1">
    <source>
        <dbReference type="EMBL" id="EIG95462.1"/>
    </source>
</evidence>
<organism evidence="1 2">
    <name type="scientific">Escherichia coli 97.0246</name>
    <dbReference type="NCBI Taxonomy" id="869670"/>
    <lineage>
        <taxon>Bacteria</taxon>
        <taxon>Pseudomonadati</taxon>
        <taxon>Pseudomonadota</taxon>
        <taxon>Gammaproteobacteria</taxon>
        <taxon>Enterobacterales</taxon>
        <taxon>Enterobacteriaceae</taxon>
        <taxon>Escherichia</taxon>
    </lineage>
</organism>
<gene>
    <name evidence="1" type="ORF">EC970246_B0078</name>
</gene>
<name>A0A8E0KXE3_ECOLX</name>
<protein>
    <submittedName>
        <fullName evidence="1">Uncharacterized protein</fullName>
    </submittedName>
</protein>
<reference evidence="1 2" key="1">
    <citation type="submission" date="2011-12" db="EMBL/GenBank/DDBJ databases">
        <authorList>
            <person name="Brinkac L."/>
            <person name="Radune D."/>
            <person name="Sanka R."/>
            <person name="Selengut J."/>
            <person name="DebRoy C."/>
            <person name="Feng P."/>
            <person name="Fratamico P.M."/>
            <person name="Kapur V."/>
            <person name="Kariyawasam S."/>
            <person name="Losada L."/>
            <person name="Nierman W.C."/>
            <person name="Nelson K."/>
        </authorList>
    </citation>
    <scope>NUCLEOTIDE SEQUENCE [LARGE SCALE GENOMIC DNA]</scope>
    <source>
        <strain evidence="1 2">97.0246</strain>
    </source>
</reference>
<dbReference type="Proteomes" id="UP000004454">
    <property type="component" value="Unassembled WGS sequence"/>
</dbReference>
<evidence type="ECO:0000313" key="2">
    <source>
        <dbReference type="Proteomes" id="UP000004454"/>
    </source>
</evidence>
<comment type="caution">
    <text evidence="1">The sequence shown here is derived from an EMBL/GenBank/DDBJ whole genome shotgun (WGS) entry which is preliminary data.</text>
</comment>
<dbReference type="AlphaFoldDB" id="A0A8E0KXE3"/>
<proteinExistence type="predicted"/>
<sequence length="39" mass="4273">MNPAPHVVMTGGGVVWGEKEDSEQPFFGSPIKKKEIEIC</sequence>
<accession>A0A8E0KXE3</accession>